<dbReference type="GO" id="GO:0080115">
    <property type="term" value="F:myosin XI tail binding"/>
    <property type="evidence" value="ECO:0007669"/>
    <property type="project" value="UniProtKB-ARBA"/>
</dbReference>
<evidence type="ECO:0000256" key="1">
    <source>
        <dbReference type="ARBA" id="ARBA00004370"/>
    </source>
</evidence>
<dbReference type="PROSITE" id="PS51775">
    <property type="entry name" value="GTD_BINDING"/>
    <property type="match status" value="1"/>
</dbReference>
<dbReference type="PANTHER" id="PTHR31422:SF2">
    <property type="entry name" value="PROTEIN FLOURY 1-LIKE"/>
    <property type="match status" value="1"/>
</dbReference>
<keyword evidence="3 6" id="KW-1133">Transmembrane helix</keyword>
<dbReference type="GO" id="GO:0016020">
    <property type="term" value="C:membrane"/>
    <property type="evidence" value="ECO:0007669"/>
    <property type="project" value="UniProtKB-SubCell"/>
</dbReference>
<keyword evidence="4 6" id="KW-0472">Membrane</keyword>
<dbReference type="Pfam" id="PF04576">
    <property type="entry name" value="Zein-binding"/>
    <property type="match status" value="1"/>
</dbReference>
<organism evidence="8 9">
    <name type="scientific">Carex littledalei</name>
    <dbReference type="NCBI Taxonomy" id="544730"/>
    <lineage>
        <taxon>Eukaryota</taxon>
        <taxon>Viridiplantae</taxon>
        <taxon>Streptophyta</taxon>
        <taxon>Embryophyta</taxon>
        <taxon>Tracheophyta</taxon>
        <taxon>Spermatophyta</taxon>
        <taxon>Magnoliopsida</taxon>
        <taxon>Liliopsida</taxon>
        <taxon>Poales</taxon>
        <taxon>Cyperaceae</taxon>
        <taxon>Cyperoideae</taxon>
        <taxon>Cariceae</taxon>
        <taxon>Carex</taxon>
        <taxon>Carex subgen. Euthyceras</taxon>
    </lineage>
</organism>
<dbReference type="EMBL" id="SWLB01000005">
    <property type="protein sequence ID" value="KAF3338227.1"/>
    <property type="molecule type" value="Genomic_DNA"/>
</dbReference>
<keyword evidence="2 6" id="KW-0812">Transmembrane</keyword>
<name>A0A833RFQ8_9POAL</name>
<evidence type="ECO:0000256" key="5">
    <source>
        <dbReference type="SAM" id="Coils"/>
    </source>
</evidence>
<sequence length="205" mass="24135">MLRSNRFLPQMSLIQNLSFGFKEITLSLLCAFILPYNLCVISCLLILGFSVRHLSLRCDQFRRNFFLIWEKLTQIGNGLCSNGGLCAFCGSKMQSLKVKFERDREVMELRKKLRRERKERKEAMKELEREREASAWASEEAMAKISRLQSEKALVEREARQYREIMEKKQLYDKEVIDYLQLLVQSIEPDASRFVRHGDDEILSV</sequence>
<evidence type="ECO:0000259" key="7">
    <source>
        <dbReference type="PROSITE" id="PS51775"/>
    </source>
</evidence>
<dbReference type="PANTHER" id="PTHR31422">
    <property type="entry name" value="BNAANNG28530D PROTEIN"/>
    <property type="match status" value="1"/>
</dbReference>
<evidence type="ECO:0000313" key="8">
    <source>
        <dbReference type="EMBL" id="KAF3338227.1"/>
    </source>
</evidence>
<feature type="transmembrane region" description="Helical" evidence="6">
    <location>
        <begin position="24"/>
        <end position="47"/>
    </location>
</feature>
<comment type="caution">
    <text evidence="8">The sequence shown here is derived from an EMBL/GenBank/DDBJ whole genome shotgun (WGS) entry which is preliminary data.</text>
</comment>
<feature type="domain" description="GTD-binding" evidence="7">
    <location>
        <begin position="104"/>
        <end position="205"/>
    </location>
</feature>
<evidence type="ECO:0000256" key="3">
    <source>
        <dbReference type="ARBA" id="ARBA00022989"/>
    </source>
</evidence>
<feature type="coiled-coil region" evidence="5">
    <location>
        <begin position="106"/>
        <end position="165"/>
    </location>
</feature>
<reference evidence="8" key="1">
    <citation type="submission" date="2020-01" db="EMBL/GenBank/DDBJ databases">
        <title>Genome sequence of Kobresia littledalei, the first chromosome-level genome in the family Cyperaceae.</title>
        <authorList>
            <person name="Qu G."/>
        </authorList>
    </citation>
    <scope>NUCLEOTIDE SEQUENCE</scope>
    <source>
        <strain evidence="8">C.B.Clarke</strain>
        <tissue evidence="8">Leaf</tissue>
    </source>
</reference>
<proteinExistence type="predicted"/>
<evidence type="ECO:0000256" key="2">
    <source>
        <dbReference type="ARBA" id="ARBA00022692"/>
    </source>
</evidence>
<comment type="subcellular location">
    <subcellularLocation>
        <location evidence="1">Membrane</location>
    </subcellularLocation>
</comment>
<evidence type="ECO:0000313" key="9">
    <source>
        <dbReference type="Proteomes" id="UP000623129"/>
    </source>
</evidence>
<keyword evidence="9" id="KW-1185">Reference proteome</keyword>
<evidence type="ECO:0000256" key="6">
    <source>
        <dbReference type="SAM" id="Phobius"/>
    </source>
</evidence>
<accession>A0A833RFQ8</accession>
<keyword evidence="5" id="KW-0175">Coiled coil</keyword>
<evidence type="ECO:0000256" key="4">
    <source>
        <dbReference type="ARBA" id="ARBA00023136"/>
    </source>
</evidence>
<gene>
    <name evidence="8" type="ORF">FCM35_KLT17064</name>
</gene>
<dbReference type="AlphaFoldDB" id="A0A833RFQ8"/>
<dbReference type="OrthoDB" id="1100010at2759"/>
<dbReference type="InterPro" id="IPR007656">
    <property type="entry name" value="GTD-bd"/>
</dbReference>
<protein>
    <submittedName>
        <fullName evidence="8">Myosin-binding protein 6</fullName>
    </submittedName>
</protein>
<dbReference type="Proteomes" id="UP000623129">
    <property type="component" value="Unassembled WGS sequence"/>
</dbReference>